<evidence type="ECO:0000313" key="2">
    <source>
        <dbReference type="EMBL" id="EDO47646.1"/>
    </source>
</evidence>
<feature type="region of interest" description="Disordered" evidence="1">
    <location>
        <begin position="1"/>
        <end position="73"/>
    </location>
</feature>
<evidence type="ECO:0000313" key="3">
    <source>
        <dbReference type="Proteomes" id="UP000001593"/>
    </source>
</evidence>
<feature type="compositionally biased region" description="Polar residues" evidence="1">
    <location>
        <begin position="172"/>
        <end position="182"/>
    </location>
</feature>
<dbReference type="InParanoid" id="A7RLQ8"/>
<feature type="region of interest" description="Disordered" evidence="1">
    <location>
        <begin position="126"/>
        <end position="194"/>
    </location>
</feature>
<name>A7RLQ8_NEMVE</name>
<feature type="compositionally biased region" description="Basic residues" evidence="1">
    <location>
        <begin position="137"/>
        <end position="153"/>
    </location>
</feature>
<feature type="compositionally biased region" description="Basic and acidic residues" evidence="1">
    <location>
        <begin position="1"/>
        <end position="10"/>
    </location>
</feature>
<sequence length="251" mass="28146">MSGSSKESRIQEITLDLTGATQNTMSSGADARKSSSGSPEKKGDRTYRTGRISSGKTLNKGDKNGETKSCTPLHKNARSYTNVTFPRGFSPEQCHLLASRQRAANYLYYNFTEYGDSITTRLWEPGKSQTHCSNASSKKKRVQRSTSRMRNRASKTSSATWKSKEEIEEHLSPSSKTISPWLQQRRKPPDNKKSVLMDCIATKRGRLELRSRSPPHPPVYLFNKYISSSPIKAWEHGTKAPVLGRESNQSL</sequence>
<dbReference type="KEGG" id="nve:5519925"/>
<dbReference type="AlphaFoldDB" id="A7RLQ8"/>
<feature type="compositionally biased region" description="Polar residues" evidence="1">
    <location>
        <begin position="127"/>
        <end position="136"/>
    </location>
</feature>
<evidence type="ECO:0000256" key="1">
    <source>
        <dbReference type="SAM" id="MobiDB-lite"/>
    </source>
</evidence>
<feature type="compositionally biased region" description="Basic and acidic residues" evidence="1">
    <location>
        <begin position="162"/>
        <end position="171"/>
    </location>
</feature>
<accession>A7RLQ8</accession>
<keyword evidence="3" id="KW-1185">Reference proteome</keyword>
<reference evidence="2 3" key="1">
    <citation type="journal article" date="2007" name="Science">
        <title>Sea anemone genome reveals ancestral eumetazoan gene repertoire and genomic organization.</title>
        <authorList>
            <person name="Putnam N.H."/>
            <person name="Srivastava M."/>
            <person name="Hellsten U."/>
            <person name="Dirks B."/>
            <person name="Chapman J."/>
            <person name="Salamov A."/>
            <person name="Terry A."/>
            <person name="Shapiro H."/>
            <person name="Lindquist E."/>
            <person name="Kapitonov V.V."/>
            <person name="Jurka J."/>
            <person name="Genikhovich G."/>
            <person name="Grigoriev I.V."/>
            <person name="Lucas S.M."/>
            <person name="Steele R.E."/>
            <person name="Finnerty J.R."/>
            <person name="Technau U."/>
            <person name="Martindale M.Q."/>
            <person name="Rokhsar D.S."/>
        </authorList>
    </citation>
    <scope>NUCLEOTIDE SEQUENCE [LARGE SCALE GENOMIC DNA]</scope>
    <source>
        <strain evidence="3">CH2 X CH6</strain>
    </source>
</reference>
<organism evidence="2 3">
    <name type="scientific">Nematostella vectensis</name>
    <name type="common">Starlet sea anemone</name>
    <dbReference type="NCBI Taxonomy" id="45351"/>
    <lineage>
        <taxon>Eukaryota</taxon>
        <taxon>Metazoa</taxon>
        <taxon>Cnidaria</taxon>
        <taxon>Anthozoa</taxon>
        <taxon>Hexacorallia</taxon>
        <taxon>Actiniaria</taxon>
        <taxon>Edwardsiidae</taxon>
        <taxon>Nematostella</taxon>
    </lineage>
</organism>
<protein>
    <submittedName>
        <fullName evidence="2">Uncharacterized protein</fullName>
    </submittedName>
</protein>
<gene>
    <name evidence="2" type="ORF">NEMVEDRAFT_v1g239184</name>
</gene>
<dbReference type="HOGENOM" id="CLU_1108209_0_0_1"/>
<dbReference type="EMBL" id="DS469518">
    <property type="protein sequence ID" value="EDO47646.1"/>
    <property type="molecule type" value="Genomic_DNA"/>
</dbReference>
<dbReference type="OrthoDB" id="5980339at2759"/>
<proteinExistence type="predicted"/>
<dbReference type="Proteomes" id="UP000001593">
    <property type="component" value="Unassembled WGS sequence"/>
</dbReference>